<organism evidence="1 2">
    <name type="scientific">Haloquadratum walsbyi J07HQW2</name>
    <dbReference type="NCBI Taxonomy" id="1238425"/>
    <lineage>
        <taxon>Archaea</taxon>
        <taxon>Methanobacteriati</taxon>
        <taxon>Methanobacteriota</taxon>
        <taxon>Stenosarchaea group</taxon>
        <taxon>Halobacteria</taxon>
        <taxon>Halobacteriales</taxon>
        <taxon>Haloferacaceae</taxon>
        <taxon>Haloquadratum</taxon>
    </lineage>
</organism>
<protein>
    <submittedName>
        <fullName evidence="1">Uncharacterized protein</fullName>
    </submittedName>
</protein>
<dbReference type="Proteomes" id="UP000030710">
    <property type="component" value="Unassembled WGS sequence"/>
</dbReference>
<name>U1PNS7_9EURY</name>
<dbReference type="EMBL" id="KE356561">
    <property type="protein sequence ID" value="ERG93916.1"/>
    <property type="molecule type" value="Genomic_DNA"/>
</dbReference>
<dbReference type="HOGENOM" id="CLU_3194450_0_0_2"/>
<reference evidence="1 2" key="1">
    <citation type="journal article" date="2013" name="PLoS ONE">
        <title>Assembly-driven community genomics of a hypersaline microbial ecosystem.</title>
        <authorList>
            <person name="Podell S."/>
            <person name="Ugalde J.A."/>
            <person name="Narasingarao P."/>
            <person name="Banfield J.F."/>
            <person name="Heidelberg K.B."/>
            <person name="Allen E.E."/>
        </authorList>
    </citation>
    <scope>NUCLEOTIDE SEQUENCE [LARGE SCALE GENOMIC DNA]</scope>
    <source>
        <strain evidence="2">J07HQW2</strain>
    </source>
</reference>
<accession>U1PNS7</accession>
<evidence type="ECO:0000313" key="2">
    <source>
        <dbReference type="Proteomes" id="UP000030710"/>
    </source>
</evidence>
<proteinExistence type="predicted"/>
<sequence length="45" mass="4688">MRWHEEGTSMGFSDGSSLGVDTHLRELCAGVISNGIPLIDVGVSG</sequence>
<dbReference type="AlphaFoldDB" id="U1PNS7"/>
<gene>
    <name evidence="1" type="ORF">J07HQW2_00350</name>
</gene>
<evidence type="ECO:0000313" key="1">
    <source>
        <dbReference type="EMBL" id="ERG93916.1"/>
    </source>
</evidence>